<keyword evidence="2" id="KW-1185">Reference proteome</keyword>
<protein>
    <submittedName>
        <fullName evidence="1">Uncharacterized protein</fullName>
    </submittedName>
</protein>
<gene>
    <name evidence="1" type="ORF">HPLM_LOCUS6617</name>
</gene>
<name>A0A3P7U3V9_HAEPC</name>
<sequence>MDASKEFPIESKEQIASFFGAVRVVQKIFTEPSHRGAVTSVFIF</sequence>
<evidence type="ECO:0000313" key="1">
    <source>
        <dbReference type="EMBL" id="VDO29540.1"/>
    </source>
</evidence>
<dbReference type="EMBL" id="UZAF01016520">
    <property type="protein sequence ID" value="VDO29540.1"/>
    <property type="molecule type" value="Genomic_DNA"/>
</dbReference>
<evidence type="ECO:0000313" key="2">
    <source>
        <dbReference type="Proteomes" id="UP000268014"/>
    </source>
</evidence>
<reference evidence="1 2" key="1">
    <citation type="submission" date="2018-11" db="EMBL/GenBank/DDBJ databases">
        <authorList>
            <consortium name="Pathogen Informatics"/>
        </authorList>
    </citation>
    <scope>NUCLEOTIDE SEQUENCE [LARGE SCALE GENOMIC DNA]</scope>
    <source>
        <strain evidence="1 2">MHpl1</strain>
    </source>
</reference>
<dbReference type="AlphaFoldDB" id="A0A3P7U3V9"/>
<accession>A0A3P7U3V9</accession>
<organism evidence="1 2">
    <name type="scientific">Haemonchus placei</name>
    <name type="common">Barber's pole worm</name>
    <dbReference type="NCBI Taxonomy" id="6290"/>
    <lineage>
        <taxon>Eukaryota</taxon>
        <taxon>Metazoa</taxon>
        <taxon>Ecdysozoa</taxon>
        <taxon>Nematoda</taxon>
        <taxon>Chromadorea</taxon>
        <taxon>Rhabditida</taxon>
        <taxon>Rhabditina</taxon>
        <taxon>Rhabditomorpha</taxon>
        <taxon>Strongyloidea</taxon>
        <taxon>Trichostrongylidae</taxon>
        <taxon>Haemonchus</taxon>
    </lineage>
</organism>
<proteinExistence type="predicted"/>
<dbReference type="Proteomes" id="UP000268014">
    <property type="component" value="Unassembled WGS sequence"/>
</dbReference>